<gene>
    <name evidence="2" type="ORF">FHX73_112498</name>
</gene>
<protein>
    <recommendedName>
        <fullName evidence="4">Helix-turn-helix protein</fullName>
    </recommendedName>
</protein>
<evidence type="ECO:0008006" key="4">
    <source>
        <dbReference type="Google" id="ProtNLM"/>
    </source>
</evidence>
<accession>A0A561UH41</accession>
<keyword evidence="3" id="KW-1185">Reference proteome</keyword>
<feature type="compositionally biased region" description="Pro residues" evidence="1">
    <location>
        <begin position="121"/>
        <end position="131"/>
    </location>
</feature>
<comment type="caution">
    <text evidence="2">The sequence shown here is derived from an EMBL/GenBank/DDBJ whole genome shotgun (WGS) entry which is preliminary data.</text>
</comment>
<feature type="compositionally biased region" description="Pro residues" evidence="1">
    <location>
        <begin position="102"/>
        <end position="113"/>
    </location>
</feature>
<dbReference type="RefSeq" id="WP_145905071.1">
    <property type="nucleotide sequence ID" value="NZ_BAAAMZ010000012.1"/>
</dbReference>
<sequence length="299" mass="32877">MHVHRTQHPNRFTVLPNGLLQARGLSYTARGLLADLLSRPDGWREDGRHMADSSTQGRGAVNRALRELTLAGYYVVHRVRQADGTIRSETHVFDTPQRPKLPCAPEPPEPAQPPDARKPGPGDPKPGPPVVPLQRRKTKEPTLPTSQVSQPAQPDGELRAAVALLFRVLRPEPRLHIGEREAYRLAPLVRQWVERGATHLDLTTALLPGLPATVHFPGGVLHDRLTRKLPPPPDPGDQPLAYTECPTCRGPAPRYGLCRPCAGLEPPPPRRDPNAIARGVAIAREALHGRTVSQRRHSP</sequence>
<evidence type="ECO:0000313" key="3">
    <source>
        <dbReference type="Proteomes" id="UP000317940"/>
    </source>
</evidence>
<dbReference type="EMBL" id="VIWT01000001">
    <property type="protein sequence ID" value="TWF98677.1"/>
    <property type="molecule type" value="Genomic_DNA"/>
</dbReference>
<evidence type="ECO:0000313" key="2">
    <source>
        <dbReference type="EMBL" id="TWF98677.1"/>
    </source>
</evidence>
<name>A0A561UH41_9ACTN</name>
<proteinExistence type="predicted"/>
<dbReference type="AlphaFoldDB" id="A0A561UH41"/>
<feature type="region of interest" description="Disordered" evidence="1">
    <location>
        <begin position="87"/>
        <end position="155"/>
    </location>
</feature>
<feature type="compositionally biased region" description="Polar residues" evidence="1">
    <location>
        <begin position="143"/>
        <end position="152"/>
    </location>
</feature>
<evidence type="ECO:0000256" key="1">
    <source>
        <dbReference type="SAM" id="MobiDB-lite"/>
    </source>
</evidence>
<organism evidence="2 3">
    <name type="scientific">Kitasatospora viridis</name>
    <dbReference type="NCBI Taxonomy" id="281105"/>
    <lineage>
        <taxon>Bacteria</taxon>
        <taxon>Bacillati</taxon>
        <taxon>Actinomycetota</taxon>
        <taxon>Actinomycetes</taxon>
        <taxon>Kitasatosporales</taxon>
        <taxon>Streptomycetaceae</taxon>
        <taxon>Kitasatospora</taxon>
    </lineage>
</organism>
<reference evidence="2 3" key="1">
    <citation type="submission" date="2019-06" db="EMBL/GenBank/DDBJ databases">
        <title>Sequencing the genomes of 1000 actinobacteria strains.</title>
        <authorList>
            <person name="Klenk H.-P."/>
        </authorList>
    </citation>
    <scope>NUCLEOTIDE SEQUENCE [LARGE SCALE GENOMIC DNA]</scope>
    <source>
        <strain evidence="2 3">DSM 44826</strain>
    </source>
</reference>
<dbReference type="Proteomes" id="UP000317940">
    <property type="component" value="Unassembled WGS sequence"/>
</dbReference>
<dbReference type="OrthoDB" id="3867212at2"/>